<name>A0A4S2F641_9ACTN</name>
<accession>A0A4S2F641</accession>
<reference evidence="4 5" key="1">
    <citation type="submission" date="2019-04" db="EMBL/GenBank/DDBJ databases">
        <title>Microbes associate with the intestines of laboratory mice.</title>
        <authorList>
            <person name="Navarre W."/>
            <person name="Wong E."/>
            <person name="Huang K."/>
            <person name="Tropini C."/>
            <person name="Ng K."/>
            <person name="Yu B."/>
        </authorList>
    </citation>
    <scope>NUCLEOTIDE SEQUENCE [LARGE SCALE GENOMIC DNA]</scope>
    <source>
        <strain evidence="4 5">NM07_P-09</strain>
    </source>
</reference>
<evidence type="ECO:0000256" key="2">
    <source>
        <dbReference type="ARBA" id="ARBA00022801"/>
    </source>
</evidence>
<dbReference type="GO" id="GO:0016787">
    <property type="term" value="F:hydrolase activity"/>
    <property type="evidence" value="ECO:0007669"/>
    <property type="project" value="UniProtKB-KW"/>
</dbReference>
<organism evidence="4 5">
    <name type="scientific">Muricaecibacterium torontonense</name>
    <dbReference type="NCBI Taxonomy" id="3032871"/>
    <lineage>
        <taxon>Bacteria</taxon>
        <taxon>Bacillati</taxon>
        <taxon>Actinomycetota</taxon>
        <taxon>Coriobacteriia</taxon>
        <taxon>Coriobacteriales</taxon>
        <taxon>Atopobiaceae</taxon>
        <taxon>Muricaecibacterium</taxon>
    </lineage>
</organism>
<proteinExistence type="inferred from homology"/>
<dbReference type="InterPro" id="IPR029055">
    <property type="entry name" value="Ntn_hydrolases_N"/>
</dbReference>
<comment type="similarity">
    <text evidence="1">Belongs to the peptidase C59 family.</text>
</comment>
<dbReference type="EMBL" id="SRYE01000002">
    <property type="protein sequence ID" value="TGY62764.1"/>
    <property type="molecule type" value="Genomic_DNA"/>
</dbReference>
<dbReference type="InterPro" id="IPR052193">
    <property type="entry name" value="Peptidase_C59"/>
</dbReference>
<protein>
    <submittedName>
        <fullName evidence="4">Choloylglycine hydrolase family protein</fullName>
    </submittedName>
</protein>
<sequence length="406" mass="44951">MKRCANLSINLVAITAGRHLQLSHPLTGKMSIELVHGKRFCEVLVATFKFFWASIILGNDPGRRSFTLSSRGASQSVPRSILHLHPVRSVSMCTAVRLTDKNNNLYVGRNLDWGVPFGEKPLLVPADWTWQSRHIGAIATQSPIIGMGLLMKDMPLYFDAVNEAGLYCAGLSFAAGFAHYNDADPSKINVTSFEMPLWVCSEFTTVAQVKEAAQNLNITNDAFDPSLPTSDLHWFVADKDQSIVIEQTAEGLKIYDDGFDVLTNQPDFQFHCNNMRNYIHLDGDWTPERTMRNAHLTALGVGPSVMGLPGDPSAISRFVRVALLNASYPDQDDDADNITRLFKTLNAVSMVKGYCRQESGDFEYTIYTGGFDSTTGTYRYTTYDDPAYHTFSFADAASLSAPANLK</sequence>
<evidence type="ECO:0000313" key="4">
    <source>
        <dbReference type="EMBL" id="TGY62764.1"/>
    </source>
</evidence>
<dbReference type="SUPFAM" id="SSF56235">
    <property type="entry name" value="N-terminal nucleophile aminohydrolases (Ntn hydrolases)"/>
    <property type="match status" value="1"/>
</dbReference>
<dbReference type="CDD" id="cd00542">
    <property type="entry name" value="Ntn_PVA"/>
    <property type="match status" value="1"/>
</dbReference>
<evidence type="ECO:0000313" key="5">
    <source>
        <dbReference type="Proteomes" id="UP000310263"/>
    </source>
</evidence>
<comment type="caution">
    <text evidence="4">The sequence shown here is derived from an EMBL/GenBank/DDBJ whole genome shotgun (WGS) entry which is preliminary data.</text>
</comment>
<keyword evidence="5" id="KW-1185">Reference proteome</keyword>
<dbReference type="AlphaFoldDB" id="A0A4S2F641"/>
<feature type="domain" description="Choloylglycine hydrolase/NAAA C-terminal" evidence="3">
    <location>
        <begin position="93"/>
        <end position="392"/>
    </location>
</feature>
<dbReference type="InterPro" id="IPR029132">
    <property type="entry name" value="CBAH/NAAA_C"/>
</dbReference>
<dbReference type="PANTHER" id="PTHR35527:SF2">
    <property type="entry name" value="HYDROLASE"/>
    <property type="match status" value="1"/>
</dbReference>
<gene>
    <name evidence="4" type="ORF">E5334_05020</name>
</gene>
<dbReference type="Gene3D" id="3.60.60.10">
    <property type="entry name" value="Penicillin V Acylase, Chain A"/>
    <property type="match status" value="1"/>
</dbReference>
<keyword evidence="2 4" id="KW-0378">Hydrolase</keyword>
<dbReference type="Proteomes" id="UP000310263">
    <property type="component" value="Unassembled WGS sequence"/>
</dbReference>
<evidence type="ECO:0000259" key="3">
    <source>
        <dbReference type="Pfam" id="PF02275"/>
    </source>
</evidence>
<dbReference type="OrthoDB" id="1265391at2"/>
<dbReference type="Pfam" id="PF02275">
    <property type="entry name" value="CBAH"/>
    <property type="match status" value="1"/>
</dbReference>
<evidence type="ECO:0000256" key="1">
    <source>
        <dbReference type="ARBA" id="ARBA00006625"/>
    </source>
</evidence>
<dbReference type="PANTHER" id="PTHR35527">
    <property type="entry name" value="CHOLOYLGLYCINE HYDROLASE"/>
    <property type="match status" value="1"/>
</dbReference>